<proteinExistence type="predicted"/>
<evidence type="ECO:0000256" key="1">
    <source>
        <dbReference type="SAM" id="MobiDB-lite"/>
    </source>
</evidence>
<dbReference type="InterPro" id="IPR050509">
    <property type="entry name" value="CoA-transferase_III"/>
</dbReference>
<dbReference type="PANTHER" id="PTHR48228:SF5">
    <property type="entry name" value="ALPHA-METHYLACYL-COA RACEMASE"/>
    <property type="match status" value="1"/>
</dbReference>
<dbReference type="EMBL" id="CP097463">
    <property type="protein sequence ID" value="WAX56322.1"/>
    <property type="molecule type" value="Genomic_DNA"/>
</dbReference>
<reference evidence="2" key="1">
    <citation type="submission" date="2022-05" db="EMBL/GenBank/DDBJ databases">
        <title>Jatrophihabitans sp. SB3-54 whole genome sequence.</title>
        <authorList>
            <person name="Suh M.K."/>
            <person name="Eom M.K."/>
            <person name="Kim J.S."/>
            <person name="Kim H.S."/>
            <person name="Do H.E."/>
            <person name="Shin Y.K."/>
            <person name="Lee J.-S."/>
        </authorList>
    </citation>
    <scope>NUCLEOTIDE SEQUENCE</scope>
    <source>
        <strain evidence="2">SB3-54</strain>
    </source>
</reference>
<dbReference type="InterPro" id="IPR044855">
    <property type="entry name" value="CoA-Trfase_III_dom3_sf"/>
</dbReference>
<dbReference type="Gene3D" id="3.40.50.10540">
    <property type="entry name" value="Crotonobetainyl-coa:carnitine coa-transferase, domain 1"/>
    <property type="match status" value="1"/>
</dbReference>
<dbReference type="SUPFAM" id="SSF89796">
    <property type="entry name" value="CoA-transferase family III (CaiB/BaiF)"/>
    <property type="match status" value="1"/>
</dbReference>
<keyword evidence="3" id="KW-1185">Reference proteome</keyword>
<dbReference type="InterPro" id="IPR003673">
    <property type="entry name" value="CoA-Trfase_fam_III"/>
</dbReference>
<evidence type="ECO:0000313" key="3">
    <source>
        <dbReference type="Proteomes" id="UP001164693"/>
    </source>
</evidence>
<keyword evidence="2" id="KW-0808">Transferase</keyword>
<dbReference type="Pfam" id="PF02515">
    <property type="entry name" value="CoA_transf_3"/>
    <property type="match status" value="1"/>
</dbReference>
<dbReference type="GO" id="GO:0016740">
    <property type="term" value="F:transferase activity"/>
    <property type="evidence" value="ECO:0007669"/>
    <property type="project" value="UniProtKB-KW"/>
</dbReference>
<dbReference type="Proteomes" id="UP001164693">
    <property type="component" value="Chromosome"/>
</dbReference>
<sequence length="412" mass="44613">MRELLAGVRVLESSLLEPGALGMTLAELGADVIKVEPPGGDYVRSMSWPIIDGVSLLHWHVNRGKRSVELDLRTDEGVALYLDLVEKSDVVIEAMRPGALARRGITVERMRERNPALVICSVSGWGMTGPYRDIPSHGIGFDVWAGLAAPATDDEGFVYMPDHTTVGTRVTPVFGALAVCAALIRARSTGEGAHIDLAQSDVAAAMNWFRIEGERAYERPEDEVTGNPADGGERRAPGVAGMAGSVRYQYYRTLDGHVLLMASEREFWQNFCTAVGREDLFEATRGSHHADHARGNRQLQRELQDIFATRSSADWVQLGADSNCPIAAVNSAATISNDPQFQARLGWLPASDVGTDMVPNPIRLVGESLPRPSAAPTAGQHTAEVLRSVLQLDEAKLDELARAGVFGAEPRE</sequence>
<protein>
    <submittedName>
        <fullName evidence="2">CoA transferase</fullName>
    </submittedName>
</protein>
<accession>A0ABY7JUU5</accession>
<gene>
    <name evidence="2" type="ORF">M6B22_17535</name>
</gene>
<dbReference type="RefSeq" id="WP_269442854.1">
    <property type="nucleotide sequence ID" value="NZ_CP097463.1"/>
</dbReference>
<name>A0ABY7JUU5_9ACTN</name>
<dbReference type="PANTHER" id="PTHR48228">
    <property type="entry name" value="SUCCINYL-COA--D-CITRAMALATE COA-TRANSFERASE"/>
    <property type="match status" value="1"/>
</dbReference>
<feature type="region of interest" description="Disordered" evidence="1">
    <location>
        <begin position="219"/>
        <end position="238"/>
    </location>
</feature>
<dbReference type="InterPro" id="IPR023606">
    <property type="entry name" value="CoA-Trfase_III_dom_1_sf"/>
</dbReference>
<evidence type="ECO:0000313" key="2">
    <source>
        <dbReference type="EMBL" id="WAX56322.1"/>
    </source>
</evidence>
<organism evidence="2 3">
    <name type="scientific">Jatrophihabitans cynanchi</name>
    <dbReference type="NCBI Taxonomy" id="2944128"/>
    <lineage>
        <taxon>Bacteria</taxon>
        <taxon>Bacillati</taxon>
        <taxon>Actinomycetota</taxon>
        <taxon>Actinomycetes</taxon>
        <taxon>Jatrophihabitantales</taxon>
        <taxon>Jatrophihabitantaceae</taxon>
        <taxon>Jatrophihabitans</taxon>
    </lineage>
</organism>
<dbReference type="Gene3D" id="3.30.1540.10">
    <property type="entry name" value="formyl-coa transferase, domain 3"/>
    <property type="match status" value="1"/>
</dbReference>